<dbReference type="RefSeq" id="WP_203752069.1">
    <property type="nucleotide sequence ID" value="NZ_BAAAUC010000040.1"/>
</dbReference>
<dbReference type="InterPro" id="IPR011717">
    <property type="entry name" value="TPR-4"/>
</dbReference>
<dbReference type="GO" id="GO:0042802">
    <property type="term" value="F:identical protein binding"/>
    <property type="evidence" value="ECO:0007669"/>
    <property type="project" value="InterPro"/>
</dbReference>
<dbReference type="Proteomes" id="UP000619479">
    <property type="component" value="Unassembled WGS sequence"/>
</dbReference>
<reference evidence="1" key="1">
    <citation type="submission" date="2021-01" db="EMBL/GenBank/DDBJ databases">
        <title>Whole genome shotgun sequence of Actinoplanes cyaneus NBRC 14990.</title>
        <authorList>
            <person name="Komaki H."/>
            <person name="Tamura T."/>
        </authorList>
    </citation>
    <scope>NUCLEOTIDE SEQUENCE</scope>
    <source>
        <strain evidence="1">NBRC 14990</strain>
    </source>
</reference>
<evidence type="ECO:0008006" key="3">
    <source>
        <dbReference type="Google" id="ProtNLM"/>
    </source>
</evidence>
<proteinExistence type="predicted"/>
<keyword evidence="2" id="KW-1185">Reference proteome</keyword>
<accession>A0A919M9J8</accession>
<dbReference type="AlphaFoldDB" id="A0A919M9J8"/>
<protein>
    <recommendedName>
        <fullName evidence="3">Tetratricopeptide repeat protein</fullName>
    </recommendedName>
</protein>
<dbReference type="InterPro" id="IPR002885">
    <property type="entry name" value="PPR_rpt"/>
</dbReference>
<evidence type="ECO:0000313" key="1">
    <source>
        <dbReference type="EMBL" id="GID69533.1"/>
    </source>
</evidence>
<dbReference type="Pfam" id="PF01535">
    <property type="entry name" value="PPR"/>
    <property type="match status" value="1"/>
</dbReference>
<sequence length="417" mass="45811">MDDRPEDWLPQEVARALLEHGHSEVARRHAADGDWHCALALALAEQADAQAALTILRPFSEHGHWAAVDMAADLLPADEAIALVKQHLNAGGPYAARRLATLVARHGRIEEMIALLTPYAGQFVFAQALVTLTAGTGHDDLVAGLLRDRMAAERHEPGSWPYQPPETAVLLAMVLERQGRVDDAVALLRGGDHQDQLTRLLLRHGREAEVRAMDGWSAACHLARWLERQGRIDEAVAVLEPLTGDWNVAAELAMLLARRNRPDAAFSVLLPITAQPHAEWVVDLLCDLLCRHGRPDEALTVLDEFAARAGGLDTGLRFRRSRVLAESGRVEEAMADMHDDPSEVARLLVEAGRLEEAVALLRSRPGSDPVRLATVLIEQGHVDEAVESFRVEAAAKRAAKAADEQAFWRRFSSPRDD</sequence>
<dbReference type="Gene3D" id="1.25.40.10">
    <property type="entry name" value="Tetratricopeptide repeat domain"/>
    <property type="match status" value="1"/>
</dbReference>
<comment type="caution">
    <text evidence="1">The sequence shown here is derived from an EMBL/GenBank/DDBJ whole genome shotgun (WGS) entry which is preliminary data.</text>
</comment>
<dbReference type="InterPro" id="IPR011990">
    <property type="entry name" value="TPR-like_helical_dom_sf"/>
</dbReference>
<gene>
    <name evidence="1" type="ORF">Acy02nite_74140</name>
</gene>
<name>A0A919M9J8_9ACTN</name>
<dbReference type="EMBL" id="BOMH01000063">
    <property type="protein sequence ID" value="GID69533.1"/>
    <property type="molecule type" value="Genomic_DNA"/>
</dbReference>
<organism evidence="1 2">
    <name type="scientific">Actinoplanes cyaneus</name>
    <dbReference type="NCBI Taxonomy" id="52696"/>
    <lineage>
        <taxon>Bacteria</taxon>
        <taxon>Bacillati</taxon>
        <taxon>Actinomycetota</taxon>
        <taxon>Actinomycetes</taxon>
        <taxon>Micromonosporales</taxon>
        <taxon>Micromonosporaceae</taxon>
        <taxon>Actinoplanes</taxon>
    </lineage>
</organism>
<dbReference type="Pfam" id="PF07721">
    <property type="entry name" value="TPR_4"/>
    <property type="match status" value="3"/>
</dbReference>
<evidence type="ECO:0000313" key="2">
    <source>
        <dbReference type="Proteomes" id="UP000619479"/>
    </source>
</evidence>
<dbReference type="SUPFAM" id="SSF48452">
    <property type="entry name" value="TPR-like"/>
    <property type="match status" value="1"/>
</dbReference>